<dbReference type="InterPro" id="IPR029062">
    <property type="entry name" value="Class_I_gatase-like"/>
</dbReference>
<evidence type="ECO:0000256" key="4">
    <source>
        <dbReference type="ARBA" id="ARBA00030129"/>
    </source>
</evidence>
<accession>A0ABY7U7Y0</accession>
<evidence type="ECO:0000313" key="9">
    <source>
        <dbReference type="Proteomes" id="UP001220064"/>
    </source>
</evidence>
<keyword evidence="2" id="KW-0315">Glutamine amidotransferase</keyword>
<keyword evidence="8" id="KW-0328">Glycosyltransferase</keyword>
<feature type="region of interest" description="Disordered" evidence="7">
    <location>
        <begin position="115"/>
        <end position="147"/>
    </location>
</feature>
<evidence type="ECO:0000256" key="6">
    <source>
        <dbReference type="ARBA" id="ARBA00032399"/>
    </source>
</evidence>
<dbReference type="InterPro" id="IPR010139">
    <property type="entry name" value="Imidazole-glycPsynth_HisH"/>
</dbReference>
<evidence type="ECO:0000256" key="5">
    <source>
        <dbReference type="ARBA" id="ARBA00031411"/>
    </source>
</evidence>
<name>A0ABY7U7Y0_9CORY</name>
<dbReference type="EMBL" id="CP063189">
    <property type="protein sequence ID" value="WCZ32810.1"/>
    <property type="molecule type" value="Genomic_DNA"/>
</dbReference>
<dbReference type="PANTHER" id="PTHR42701:SF1">
    <property type="entry name" value="IMIDAZOLE GLYCEROL PHOSPHATE SYNTHASE SUBUNIT HISH"/>
    <property type="match status" value="1"/>
</dbReference>
<evidence type="ECO:0000313" key="8">
    <source>
        <dbReference type="EMBL" id="WCZ32810.1"/>
    </source>
</evidence>
<evidence type="ECO:0000256" key="1">
    <source>
        <dbReference type="ARBA" id="ARBA00016320"/>
    </source>
</evidence>
<gene>
    <name evidence="8" type="primary">hisH</name>
    <name evidence="8" type="ORF">CMASS_06880</name>
</gene>
<reference evidence="8 9" key="1">
    <citation type="submission" date="2020-10" db="EMBL/GenBank/DDBJ databases">
        <title>Complete genome sequence of Corynebacterium massiliense DSM 45435, type strain of Corynebacterium massiliense.</title>
        <authorList>
            <person name="Busche T."/>
            <person name="Kalinowski J."/>
            <person name="Ruckert C."/>
        </authorList>
    </citation>
    <scope>NUCLEOTIDE SEQUENCE [LARGE SCALE GENOMIC DNA]</scope>
    <source>
        <strain evidence="8 9">DSM 45435</strain>
    </source>
</reference>
<dbReference type="Proteomes" id="UP001220064">
    <property type="component" value="Chromosome"/>
</dbReference>
<organism evidence="8 9">
    <name type="scientific">Corynebacterium massiliense DSM 45435</name>
    <dbReference type="NCBI Taxonomy" id="1121364"/>
    <lineage>
        <taxon>Bacteria</taxon>
        <taxon>Bacillati</taxon>
        <taxon>Actinomycetota</taxon>
        <taxon>Actinomycetes</taxon>
        <taxon>Mycobacteriales</taxon>
        <taxon>Corynebacteriaceae</taxon>
        <taxon>Corynebacterium</taxon>
    </lineage>
</organism>
<evidence type="ECO:0000256" key="3">
    <source>
        <dbReference type="ARBA" id="ARBA00025299"/>
    </source>
</evidence>
<proteinExistence type="predicted"/>
<evidence type="ECO:0000256" key="2">
    <source>
        <dbReference type="ARBA" id="ARBA00022962"/>
    </source>
</evidence>
<sequence>MSRQKKTVALLGCDSTDYLRGLASAIEHAGAAVTVTSEPATAIAADGLILAAQCGFAGCLENLRSFQGDRILGQRLAGGRPVWAIGTGMQALFDAAVDPDGSLVARGCGEWPGTVEELHSSSAAPAGAGAGAGAGTGSGPGQHTGWNTIDVPAFSGGGRNKSKLFAGIDPDREFFFDHTSAVRRWELEPDVLIPPIVGYTKHGEDRFVVAVENGPLWATQFFPEKSDVAGKRVIGNWVRSL</sequence>
<dbReference type="SUPFAM" id="SSF52317">
    <property type="entry name" value="Class I glutamine amidotransferase-like"/>
    <property type="match status" value="1"/>
</dbReference>
<dbReference type="GO" id="GO:0016757">
    <property type="term" value="F:glycosyltransferase activity"/>
    <property type="evidence" value="ECO:0007669"/>
    <property type="project" value="UniProtKB-KW"/>
</dbReference>
<keyword evidence="9" id="KW-1185">Reference proteome</keyword>
<dbReference type="PROSITE" id="PS51273">
    <property type="entry name" value="GATASE_TYPE_1"/>
    <property type="match status" value="1"/>
</dbReference>
<dbReference type="RefSeq" id="WP_022862283.1">
    <property type="nucleotide sequence ID" value="NZ_ATVG01000001.1"/>
</dbReference>
<feature type="compositionally biased region" description="Gly residues" evidence="7">
    <location>
        <begin position="128"/>
        <end position="142"/>
    </location>
</feature>
<evidence type="ECO:0000256" key="7">
    <source>
        <dbReference type="SAM" id="MobiDB-lite"/>
    </source>
</evidence>
<comment type="function">
    <text evidence="3">IGPS catalyzes the conversion of PRFAR and glutamine to IGP, AICAR and glutamate. The HisH subunit catalyzes the hydrolysis of glutamine to glutamate and ammonia as part of the synthesis of IGP and AICAR. The resulting ammonia molecule is channeled to the active site of HisF.</text>
</comment>
<dbReference type="Gene3D" id="3.40.50.880">
    <property type="match status" value="1"/>
</dbReference>
<protein>
    <recommendedName>
        <fullName evidence="1">Imidazole glycerol phosphate synthase subunit HisH</fullName>
    </recommendedName>
    <alternativeName>
        <fullName evidence="4">IGP synthase glutaminase subunit</fullName>
    </alternativeName>
    <alternativeName>
        <fullName evidence="5">IGP synthase subunit HisH</fullName>
    </alternativeName>
    <alternativeName>
        <fullName evidence="6">ImGP synthase subunit HisH</fullName>
    </alternativeName>
</protein>
<keyword evidence="8" id="KW-0808">Transferase</keyword>
<dbReference type="PANTHER" id="PTHR42701">
    <property type="entry name" value="IMIDAZOLE GLYCEROL PHOSPHATE SYNTHASE SUBUNIT HISH"/>
    <property type="match status" value="1"/>
</dbReference>